<dbReference type="Gene3D" id="2.60.120.650">
    <property type="entry name" value="Cupin"/>
    <property type="match status" value="1"/>
</dbReference>
<proteinExistence type="inferred from homology"/>
<dbReference type="InterPro" id="IPR003347">
    <property type="entry name" value="JmjC_dom"/>
</dbReference>
<evidence type="ECO:0000256" key="4">
    <source>
        <dbReference type="ARBA" id="ARBA00022532"/>
    </source>
</evidence>
<evidence type="ECO:0000256" key="2">
    <source>
        <dbReference type="ARBA" id="ARBA00011738"/>
    </source>
</evidence>
<comment type="similarity">
    <text evidence="1">Belongs to the LDH/MDH superfamily. MDH type 1 family.</text>
</comment>
<dbReference type="NCBIfam" id="TIGR01772">
    <property type="entry name" value="MDH_euk_gproteo"/>
    <property type="match status" value="1"/>
</dbReference>
<dbReference type="GO" id="GO:0030060">
    <property type="term" value="F:L-malate dehydrogenase (NAD+) activity"/>
    <property type="evidence" value="ECO:0007669"/>
    <property type="project" value="UniProtKB-EC"/>
</dbReference>
<dbReference type="FunFam" id="3.40.50.720:FF:000013">
    <property type="entry name" value="Malate dehydrogenase"/>
    <property type="match status" value="1"/>
</dbReference>
<gene>
    <name evidence="10" type="ORF">DERYTH_LOCUS7964</name>
</gene>
<dbReference type="CDD" id="cd01337">
    <property type="entry name" value="MDH_glyoxysomal_mitochondrial"/>
    <property type="match status" value="1"/>
</dbReference>
<feature type="compositionally biased region" description="Acidic residues" evidence="8">
    <location>
        <begin position="435"/>
        <end position="451"/>
    </location>
</feature>
<evidence type="ECO:0000256" key="6">
    <source>
        <dbReference type="ARBA" id="ARBA00023027"/>
    </source>
</evidence>
<dbReference type="AlphaFoldDB" id="A0A9N9CQL5"/>
<accession>A0A9N9CQL5</accession>
<dbReference type="InterPro" id="IPR041667">
    <property type="entry name" value="Cupin_8"/>
</dbReference>
<dbReference type="InterPro" id="IPR001252">
    <property type="entry name" value="Malate_DH_AS"/>
</dbReference>
<feature type="domain" description="JmjC" evidence="9">
    <location>
        <begin position="231"/>
        <end position="396"/>
    </location>
</feature>
<dbReference type="SUPFAM" id="SSF51197">
    <property type="entry name" value="Clavaminate synthase-like"/>
    <property type="match status" value="1"/>
</dbReference>
<dbReference type="GO" id="GO:0006108">
    <property type="term" value="P:malate metabolic process"/>
    <property type="evidence" value="ECO:0007669"/>
    <property type="project" value="InterPro"/>
</dbReference>
<keyword evidence="5" id="KW-0560">Oxidoreductase</keyword>
<reference evidence="10" key="1">
    <citation type="submission" date="2021-06" db="EMBL/GenBank/DDBJ databases">
        <authorList>
            <person name="Kallberg Y."/>
            <person name="Tangrot J."/>
            <person name="Rosling A."/>
        </authorList>
    </citation>
    <scope>NUCLEOTIDE SEQUENCE</scope>
    <source>
        <strain evidence="10">MA453B</strain>
    </source>
</reference>
<comment type="subunit">
    <text evidence="2">Homodimer.</text>
</comment>
<dbReference type="PANTHER" id="PTHR11540">
    <property type="entry name" value="MALATE AND LACTATE DEHYDROGENASE"/>
    <property type="match status" value="1"/>
</dbReference>
<sequence length="779" mass="86686">MPLSTTHFNISERIDVDGDTPVKLTNKNGIKTTDIIKINQKKYERKVKKAKLNARSVFYMDSFKPKLALKKRKITPHLYDLSNSLAIIKLELDIFEWSKFGFANNNYWISSCADKIPRIDESQVSREEFIKKYEAPALPVVITGCTRGWAAETKWNKEELLRNYARHKFKIGEDDKGNPVRMTFKYYMHYLETEGFKDDSPLYIFDSSFGRRGKSKKASVEELKRKNSNPKSKECLLKDYKVPTYFDDDLFRFTGENRRPPYRWFVLGGGRSGTGIHSDPLGTSAWNTLLVGHKRWCLFPPSTPRKLIDPKQKDHEAVTWFACVLPKLLEVHEGKNKSLAEEYGMIEALQGPGETMFVPGGWYHVVMNLDFTIAVTQNFCSPTSIEQVWLHTRNARPKLAQKLLSKIVRLSTIGGTRHSKNFYRNLVNKIKGSTDDDGDTEVSETESEEDGPDAKRTFSSSAANATKVAVLGAAGGIGQPLSLLLKHNDLISHLSLFDVVNAPGVAADLSHINEPSKVTGYSPDNDGLKHAVTDASIIVIPAGVPRKPGMTRDDLFNTNAGIVRDLATAAAQYAPKAYMAIISNPVNSTVPIVSEIFKKHKIYDPKRIFGVTTLDIVRASRFVSELKGTNPKNEKIVVVGGHSGVTIIPLLSQSGSNFTDDELKALTHRIQFGGDEVVKAKAGTGSATLSMAYAANRFTGSLLRALKGESGIIEPAYVKSHLFESKGIEYFASNVELSREGVGKVHDLGPLSQYENQLLEAALPELKKNIEKGVDFVHK</sequence>
<dbReference type="SUPFAM" id="SSF51735">
    <property type="entry name" value="NAD(P)-binding Rossmann-fold domains"/>
    <property type="match status" value="1"/>
</dbReference>
<evidence type="ECO:0000256" key="7">
    <source>
        <dbReference type="ARBA" id="ARBA00048313"/>
    </source>
</evidence>
<dbReference type="InterPro" id="IPR036291">
    <property type="entry name" value="NAD(P)-bd_dom_sf"/>
</dbReference>
<evidence type="ECO:0000313" key="11">
    <source>
        <dbReference type="Proteomes" id="UP000789405"/>
    </source>
</evidence>
<dbReference type="GO" id="GO:0006099">
    <property type="term" value="P:tricarboxylic acid cycle"/>
    <property type="evidence" value="ECO:0007669"/>
    <property type="project" value="UniProtKB-KW"/>
</dbReference>
<dbReference type="PROSITE" id="PS00068">
    <property type="entry name" value="MDH"/>
    <property type="match status" value="1"/>
</dbReference>
<dbReference type="OrthoDB" id="424465at2759"/>
<dbReference type="Gene3D" id="3.90.110.10">
    <property type="entry name" value="Lactate dehydrogenase/glycoside hydrolase, family 4, C-terminal"/>
    <property type="match status" value="1"/>
</dbReference>
<evidence type="ECO:0000256" key="1">
    <source>
        <dbReference type="ARBA" id="ARBA00008824"/>
    </source>
</evidence>
<dbReference type="InterPro" id="IPR010097">
    <property type="entry name" value="Malate_DH_type1"/>
</dbReference>
<dbReference type="Pfam" id="PF02866">
    <property type="entry name" value="Ldh_1_C"/>
    <property type="match status" value="1"/>
</dbReference>
<keyword evidence="11" id="KW-1185">Reference proteome</keyword>
<dbReference type="SUPFAM" id="SSF56327">
    <property type="entry name" value="LDH C-terminal domain-like"/>
    <property type="match status" value="1"/>
</dbReference>
<dbReference type="EMBL" id="CAJVPY010004009">
    <property type="protein sequence ID" value="CAG8607538.1"/>
    <property type="molecule type" value="Genomic_DNA"/>
</dbReference>
<evidence type="ECO:0000259" key="9">
    <source>
        <dbReference type="PROSITE" id="PS51184"/>
    </source>
</evidence>
<dbReference type="Gene3D" id="3.40.50.720">
    <property type="entry name" value="NAD(P)-binding Rossmann-like Domain"/>
    <property type="match status" value="1"/>
</dbReference>
<protein>
    <recommendedName>
        <fullName evidence="3">malate dehydrogenase</fullName>
        <ecNumber evidence="3">1.1.1.37</ecNumber>
    </recommendedName>
</protein>
<dbReference type="Pfam" id="PF00056">
    <property type="entry name" value="Ldh_1_N"/>
    <property type="match status" value="1"/>
</dbReference>
<organism evidence="10 11">
    <name type="scientific">Dentiscutata erythropus</name>
    <dbReference type="NCBI Taxonomy" id="1348616"/>
    <lineage>
        <taxon>Eukaryota</taxon>
        <taxon>Fungi</taxon>
        <taxon>Fungi incertae sedis</taxon>
        <taxon>Mucoromycota</taxon>
        <taxon>Glomeromycotina</taxon>
        <taxon>Glomeromycetes</taxon>
        <taxon>Diversisporales</taxon>
        <taxon>Gigasporaceae</taxon>
        <taxon>Dentiscutata</taxon>
    </lineage>
</organism>
<dbReference type="Proteomes" id="UP000789405">
    <property type="component" value="Unassembled WGS sequence"/>
</dbReference>
<evidence type="ECO:0000256" key="8">
    <source>
        <dbReference type="SAM" id="MobiDB-lite"/>
    </source>
</evidence>
<dbReference type="InterPro" id="IPR022383">
    <property type="entry name" value="Lactate/malate_DH_C"/>
</dbReference>
<dbReference type="InterPro" id="IPR001236">
    <property type="entry name" value="Lactate/malate_DH_N"/>
</dbReference>
<evidence type="ECO:0000256" key="5">
    <source>
        <dbReference type="ARBA" id="ARBA00023002"/>
    </source>
</evidence>
<comment type="catalytic activity">
    <reaction evidence="7">
        <text>(S)-malate + NAD(+) = oxaloacetate + NADH + H(+)</text>
        <dbReference type="Rhea" id="RHEA:21432"/>
        <dbReference type="ChEBI" id="CHEBI:15378"/>
        <dbReference type="ChEBI" id="CHEBI:15589"/>
        <dbReference type="ChEBI" id="CHEBI:16452"/>
        <dbReference type="ChEBI" id="CHEBI:57540"/>
        <dbReference type="ChEBI" id="CHEBI:57945"/>
        <dbReference type="EC" id="1.1.1.37"/>
    </reaction>
</comment>
<dbReference type="PANTHER" id="PTHR11540:SF16">
    <property type="entry name" value="MALATE DEHYDROGENASE, MITOCHONDRIAL"/>
    <property type="match status" value="1"/>
</dbReference>
<dbReference type="InterPro" id="IPR015955">
    <property type="entry name" value="Lactate_DH/Glyco_Ohase_4_C"/>
</dbReference>
<dbReference type="FunFam" id="3.90.110.10:FF:000001">
    <property type="entry name" value="Malate dehydrogenase"/>
    <property type="match status" value="1"/>
</dbReference>
<dbReference type="GO" id="GO:0005737">
    <property type="term" value="C:cytoplasm"/>
    <property type="evidence" value="ECO:0007669"/>
    <property type="project" value="TreeGrafter"/>
</dbReference>
<dbReference type="PROSITE" id="PS51184">
    <property type="entry name" value="JMJC"/>
    <property type="match status" value="1"/>
</dbReference>
<name>A0A9N9CQL5_9GLOM</name>
<evidence type="ECO:0000256" key="3">
    <source>
        <dbReference type="ARBA" id="ARBA00012995"/>
    </source>
</evidence>
<keyword evidence="6" id="KW-0520">NAD</keyword>
<evidence type="ECO:0000313" key="10">
    <source>
        <dbReference type="EMBL" id="CAG8607538.1"/>
    </source>
</evidence>
<feature type="region of interest" description="Disordered" evidence="8">
    <location>
        <begin position="433"/>
        <end position="457"/>
    </location>
</feature>
<dbReference type="Pfam" id="PF13621">
    <property type="entry name" value="Cupin_8"/>
    <property type="match status" value="1"/>
</dbReference>
<comment type="caution">
    <text evidence="10">The sequence shown here is derived from an EMBL/GenBank/DDBJ whole genome shotgun (WGS) entry which is preliminary data.</text>
</comment>
<dbReference type="SMART" id="SM00558">
    <property type="entry name" value="JmjC"/>
    <property type="match status" value="1"/>
</dbReference>
<dbReference type="EC" id="1.1.1.37" evidence="3"/>
<keyword evidence="4" id="KW-0816">Tricarboxylic acid cycle</keyword>